<organism evidence="3 4">
    <name type="scientific">Kineosporia mesophila</name>
    <dbReference type="NCBI Taxonomy" id="566012"/>
    <lineage>
        <taxon>Bacteria</taxon>
        <taxon>Bacillati</taxon>
        <taxon>Actinomycetota</taxon>
        <taxon>Actinomycetes</taxon>
        <taxon>Kineosporiales</taxon>
        <taxon>Kineosporiaceae</taxon>
        <taxon>Kineosporia</taxon>
    </lineage>
</organism>
<dbReference type="PANTHER" id="PTHR30349:SF64">
    <property type="entry name" value="PROPHAGE INTEGRASE INTD-RELATED"/>
    <property type="match status" value="1"/>
</dbReference>
<name>A0ABP6ZCN6_9ACTN</name>
<dbReference type="Proteomes" id="UP001501074">
    <property type="component" value="Unassembled WGS sequence"/>
</dbReference>
<keyword evidence="4" id="KW-1185">Reference proteome</keyword>
<evidence type="ECO:0000313" key="4">
    <source>
        <dbReference type="Proteomes" id="UP001501074"/>
    </source>
</evidence>
<dbReference type="RefSeq" id="WP_231487213.1">
    <property type="nucleotide sequence ID" value="NZ_JAJOMA010000020.1"/>
</dbReference>
<dbReference type="Gene3D" id="1.10.443.10">
    <property type="entry name" value="Intergrase catalytic core"/>
    <property type="match status" value="1"/>
</dbReference>
<accession>A0ABP6ZCN6</accession>
<dbReference type="PROSITE" id="PS51898">
    <property type="entry name" value="TYR_RECOMBINASE"/>
    <property type="match status" value="1"/>
</dbReference>
<dbReference type="EMBL" id="BAAAZO010000003">
    <property type="protein sequence ID" value="GAA3603607.1"/>
    <property type="molecule type" value="Genomic_DNA"/>
</dbReference>
<evidence type="ECO:0000256" key="1">
    <source>
        <dbReference type="ARBA" id="ARBA00023172"/>
    </source>
</evidence>
<reference evidence="4" key="1">
    <citation type="journal article" date="2019" name="Int. J. Syst. Evol. Microbiol.">
        <title>The Global Catalogue of Microorganisms (GCM) 10K type strain sequencing project: providing services to taxonomists for standard genome sequencing and annotation.</title>
        <authorList>
            <consortium name="The Broad Institute Genomics Platform"/>
            <consortium name="The Broad Institute Genome Sequencing Center for Infectious Disease"/>
            <person name="Wu L."/>
            <person name="Ma J."/>
        </authorList>
    </citation>
    <scope>NUCLEOTIDE SEQUENCE [LARGE SCALE GENOMIC DNA]</scope>
    <source>
        <strain evidence="4">JCM 16902</strain>
    </source>
</reference>
<evidence type="ECO:0000313" key="3">
    <source>
        <dbReference type="EMBL" id="GAA3603607.1"/>
    </source>
</evidence>
<dbReference type="InterPro" id="IPR011010">
    <property type="entry name" value="DNA_brk_join_enz"/>
</dbReference>
<dbReference type="Pfam" id="PF00589">
    <property type="entry name" value="Phage_integrase"/>
    <property type="match status" value="1"/>
</dbReference>
<proteinExistence type="predicted"/>
<protein>
    <submittedName>
        <fullName evidence="3">Site-specific integrase</fullName>
    </submittedName>
</protein>
<keyword evidence="1" id="KW-0233">DNA recombination</keyword>
<dbReference type="InterPro" id="IPR002104">
    <property type="entry name" value="Integrase_catalytic"/>
</dbReference>
<sequence>MNQYDVTIYPLDIRKGNNRPYSVRWRIGRKFKRRSFKNRAQGENFRSDLMQAAKKGEGFDSETGLPESMTEAEPSLTTYDLALTYSKMKWSGAAAKTRRTTAQALATVLPVLVRSDAANPPASDVLRNGLINWALNPPRRDTPQPVEVAAALAWLEKNAVPLDAFNDVSQRPGLIRAALDACATKLDGKPSAASTRRNRRSVLHNYFGHAVEKGHVTVNPVGTVQWKATKVADAVDRRVVLSPAQFSQCLVALSYVGRYEGRGAKLSAFFGLMYYAGARPAEALAVVRDDFTLPKKGWGMVTLARSEPEAGTAWTDDGARNEQRGLKWRARKEVRAVPIPPALVRLIQAHLKRWGTGPGGRLFRTATGGRYSQTAYNQTWDAVRAIALQPHQVNSTLGLRPYDLRHAAVTLWLNSGVPIPEVARRAGHSSDVLLKVYAGCIDSGSAAANARIDEALGDEL</sequence>
<comment type="caution">
    <text evidence="3">The sequence shown here is derived from an EMBL/GenBank/DDBJ whole genome shotgun (WGS) entry which is preliminary data.</text>
</comment>
<dbReference type="SUPFAM" id="SSF56349">
    <property type="entry name" value="DNA breaking-rejoining enzymes"/>
    <property type="match status" value="1"/>
</dbReference>
<gene>
    <name evidence="3" type="ORF">GCM10022223_19070</name>
</gene>
<dbReference type="InterPro" id="IPR013762">
    <property type="entry name" value="Integrase-like_cat_sf"/>
</dbReference>
<evidence type="ECO:0000259" key="2">
    <source>
        <dbReference type="PROSITE" id="PS51898"/>
    </source>
</evidence>
<dbReference type="PANTHER" id="PTHR30349">
    <property type="entry name" value="PHAGE INTEGRASE-RELATED"/>
    <property type="match status" value="1"/>
</dbReference>
<dbReference type="InterPro" id="IPR050090">
    <property type="entry name" value="Tyrosine_recombinase_XerCD"/>
</dbReference>
<feature type="domain" description="Tyr recombinase" evidence="2">
    <location>
        <begin position="236"/>
        <end position="451"/>
    </location>
</feature>